<feature type="transmembrane region" description="Helical" evidence="1">
    <location>
        <begin position="7"/>
        <end position="26"/>
    </location>
</feature>
<protein>
    <recommendedName>
        <fullName evidence="3">HXXEE domain-containing protein</fullName>
    </recommendedName>
</protein>
<accession>A0A381RZJ2</accession>
<evidence type="ECO:0008006" key="3">
    <source>
        <dbReference type="Google" id="ProtNLM"/>
    </source>
</evidence>
<keyword evidence="1" id="KW-1133">Transmembrane helix</keyword>
<organism evidence="2">
    <name type="scientific">marine metagenome</name>
    <dbReference type="NCBI Taxonomy" id="408172"/>
    <lineage>
        <taxon>unclassified sequences</taxon>
        <taxon>metagenomes</taxon>
        <taxon>ecological metagenomes</taxon>
    </lineage>
</organism>
<evidence type="ECO:0000313" key="2">
    <source>
        <dbReference type="EMBL" id="SUZ94333.1"/>
    </source>
</evidence>
<gene>
    <name evidence="2" type="ORF">METZ01_LOCUS47187</name>
</gene>
<dbReference type="InterPro" id="IPR025671">
    <property type="entry name" value="HXXEE"/>
</dbReference>
<keyword evidence="1" id="KW-0812">Transmembrane</keyword>
<feature type="transmembrane region" description="Helical" evidence="1">
    <location>
        <begin position="153"/>
        <end position="169"/>
    </location>
</feature>
<feature type="transmembrane region" description="Helical" evidence="1">
    <location>
        <begin position="76"/>
        <end position="96"/>
    </location>
</feature>
<feature type="transmembrane region" description="Helical" evidence="1">
    <location>
        <begin position="102"/>
        <end position="118"/>
    </location>
</feature>
<dbReference type="AlphaFoldDB" id="A0A381RZJ2"/>
<keyword evidence="1" id="KW-0472">Membrane</keyword>
<name>A0A381RZJ2_9ZZZZ</name>
<evidence type="ECO:0000256" key="1">
    <source>
        <dbReference type="SAM" id="Phobius"/>
    </source>
</evidence>
<proteinExistence type="predicted"/>
<sequence>MNKFKNLIVLGPLIYALHHFEEMIIFNFREWRLRYFQDNNPISTEVILIILISLLLIAVFIHLIKNNRASAHLVMYYLMTTQVANAFFHIYFSFYYQDFSPGTITASILYLPINYFIIRAAFNEGLLKNRFELGVLVFLGLTTFTIFEMIGPIVIQISILLSVLYYIMLNRSKYA</sequence>
<reference evidence="2" key="1">
    <citation type="submission" date="2018-05" db="EMBL/GenBank/DDBJ databases">
        <authorList>
            <person name="Lanie J.A."/>
            <person name="Ng W.-L."/>
            <person name="Kazmierczak K.M."/>
            <person name="Andrzejewski T.M."/>
            <person name="Davidsen T.M."/>
            <person name="Wayne K.J."/>
            <person name="Tettelin H."/>
            <person name="Glass J.I."/>
            <person name="Rusch D."/>
            <person name="Podicherti R."/>
            <person name="Tsui H.-C.T."/>
            <person name="Winkler M.E."/>
        </authorList>
    </citation>
    <scope>NUCLEOTIDE SEQUENCE</scope>
</reference>
<dbReference type="EMBL" id="UINC01002225">
    <property type="protein sequence ID" value="SUZ94333.1"/>
    <property type="molecule type" value="Genomic_DNA"/>
</dbReference>
<dbReference type="Pfam" id="PF13787">
    <property type="entry name" value="HXXEE"/>
    <property type="match status" value="1"/>
</dbReference>
<feature type="transmembrane region" description="Helical" evidence="1">
    <location>
        <begin position="46"/>
        <end position="64"/>
    </location>
</feature>